<evidence type="ECO:0000256" key="7">
    <source>
        <dbReference type="ARBA" id="ARBA00022679"/>
    </source>
</evidence>
<dbReference type="Pfam" id="PF00072">
    <property type="entry name" value="Response_reg"/>
    <property type="match status" value="1"/>
</dbReference>
<dbReference type="PROSITE" id="PS50109">
    <property type="entry name" value="HIS_KIN"/>
    <property type="match status" value="1"/>
</dbReference>
<evidence type="ECO:0000256" key="1">
    <source>
        <dbReference type="ARBA" id="ARBA00000085"/>
    </source>
</evidence>
<evidence type="ECO:0000256" key="5">
    <source>
        <dbReference type="ARBA" id="ARBA00022519"/>
    </source>
</evidence>
<dbReference type="InterPro" id="IPR001610">
    <property type="entry name" value="PAC"/>
</dbReference>
<evidence type="ECO:0000313" key="21">
    <source>
        <dbReference type="EMBL" id="CCI40924.1"/>
    </source>
</evidence>
<evidence type="ECO:0000256" key="6">
    <source>
        <dbReference type="ARBA" id="ARBA00022553"/>
    </source>
</evidence>
<dbReference type="Gene3D" id="3.30.565.10">
    <property type="entry name" value="Histidine kinase-like ATPase, C-terminal domain"/>
    <property type="match status" value="1"/>
</dbReference>
<evidence type="ECO:0000259" key="20">
    <source>
        <dbReference type="PROSITE" id="PS50894"/>
    </source>
</evidence>
<keyword evidence="10" id="KW-0067">ATP-binding</keyword>
<feature type="domain" description="PAS" evidence="18">
    <location>
        <begin position="28"/>
        <end position="85"/>
    </location>
</feature>
<dbReference type="InterPro" id="IPR036890">
    <property type="entry name" value="HATPase_C_sf"/>
</dbReference>
<dbReference type="GO" id="GO:0009927">
    <property type="term" value="F:histidine phosphotransfer kinase activity"/>
    <property type="evidence" value="ECO:0007669"/>
    <property type="project" value="TreeGrafter"/>
</dbReference>
<dbReference type="GO" id="GO:0005886">
    <property type="term" value="C:plasma membrane"/>
    <property type="evidence" value="ECO:0007669"/>
    <property type="project" value="UniProtKB-SubCell"/>
</dbReference>
<comment type="subcellular location">
    <subcellularLocation>
        <location evidence="2">Cell inner membrane</location>
        <topology evidence="2">Multi-pass membrane protein</topology>
    </subcellularLocation>
</comment>
<dbReference type="SMART" id="SM00448">
    <property type="entry name" value="REC"/>
    <property type="match status" value="1"/>
</dbReference>
<evidence type="ECO:0000256" key="4">
    <source>
        <dbReference type="ARBA" id="ARBA00022475"/>
    </source>
</evidence>
<feature type="modified residue" description="Phosphohistidine" evidence="13">
    <location>
        <position position="1891"/>
    </location>
</feature>
<feature type="compositionally biased region" description="Basic residues" evidence="15">
    <location>
        <begin position="1710"/>
        <end position="1722"/>
    </location>
</feature>
<dbReference type="CDD" id="cd17546">
    <property type="entry name" value="REC_hyHK_CKI1_RcsC-like"/>
    <property type="match status" value="1"/>
</dbReference>
<dbReference type="InterPro" id="IPR005467">
    <property type="entry name" value="His_kinase_dom"/>
</dbReference>
<comment type="caution">
    <text evidence="21">The sequence shown here is derived from an EMBL/GenBank/DDBJ whole genome shotgun (WGS) entry which is preliminary data.</text>
</comment>
<dbReference type="PROSITE" id="PS50112">
    <property type="entry name" value="PAS"/>
    <property type="match status" value="5"/>
</dbReference>
<dbReference type="FunFam" id="3.30.450.20:FF:000077">
    <property type="entry name" value="Hybrid signal transduction histidine kinase"/>
    <property type="match status" value="1"/>
</dbReference>
<dbReference type="SUPFAM" id="SSF52172">
    <property type="entry name" value="CheY-like"/>
    <property type="match status" value="1"/>
</dbReference>
<evidence type="ECO:0000256" key="10">
    <source>
        <dbReference type="ARBA" id="ARBA00022840"/>
    </source>
</evidence>
<dbReference type="PROSITE" id="PS50113">
    <property type="entry name" value="PAC"/>
    <property type="match status" value="3"/>
</dbReference>
<feature type="domain" description="PAS" evidence="18">
    <location>
        <begin position="691"/>
        <end position="761"/>
    </location>
</feature>
<dbReference type="Gene3D" id="3.30.450.20">
    <property type="entry name" value="PAS domain"/>
    <property type="match status" value="4"/>
</dbReference>
<keyword evidence="11" id="KW-1133">Transmembrane helix</keyword>
<dbReference type="InParanoid" id="A0A024G3Q5"/>
<feature type="region of interest" description="Disordered" evidence="15">
    <location>
        <begin position="157"/>
        <end position="195"/>
    </location>
</feature>
<keyword evidence="7" id="KW-0808">Transferase</keyword>
<dbReference type="CDD" id="cd00130">
    <property type="entry name" value="PAS"/>
    <property type="match status" value="4"/>
</dbReference>
<dbReference type="EMBL" id="CAIX01000012">
    <property type="protein sequence ID" value="CCI40924.1"/>
    <property type="molecule type" value="Genomic_DNA"/>
</dbReference>
<dbReference type="EC" id="2.7.13.3" evidence="3"/>
<dbReference type="InterPro" id="IPR036097">
    <property type="entry name" value="HisK_dim/P_sf"/>
</dbReference>
<dbReference type="SUPFAM" id="SSF47384">
    <property type="entry name" value="Homodimeric domain of signal transducing histidine kinase"/>
    <property type="match status" value="1"/>
</dbReference>
<feature type="domain" description="PAC" evidence="19">
    <location>
        <begin position="884"/>
        <end position="936"/>
    </location>
</feature>
<evidence type="ECO:0000256" key="13">
    <source>
        <dbReference type="PROSITE-ProRule" id="PRU00110"/>
    </source>
</evidence>
<evidence type="ECO:0000256" key="14">
    <source>
        <dbReference type="PROSITE-ProRule" id="PRU00169"/>
    </source>
</evidence>
<feature type="domain" description="Histidine kinase" evidence="16">
    <location>
        <begin position="1060"/>
        <end position="1285"/>
    </location>
</feature>
<keyword evidence="4" id="KW-1003">Cell membrane</keyword>
<dbReference type="PRINTS" id="PR00344">
    <property type="entry name" value="BCTRLSENSOR"/>
</dbReference>
<evidence type="ECO:0000259" key="17">
    <source>
        <dbReference type="PROSITE" id="PS50110"/>
    </source>
</evidence>
<keyword evidence="22" id="KW-1185">Reference proteome</keyword>
<keyword evidence="12" id="KW-0472">Membrane</keyword>
<dbReference type="Pfam" id="PF00512">
    <property type="entry name" value="HisKA"/>
    <property type="match status" value="1"/>
</dbReference>
<dbReference type="PANTHER" id="PTHR43047">
    <property type="entry name" value="TWO-COMPONENT HISTIDINE PROTEIN KINASE"/>
    <property type="match status" value="1"/>
</dbReference>
<proteinExistence type="predicted"/>
<dbReference type="Pfam" id="PF01627">
    <property type="entry name" value="Hpt"/>
    <property type="match status" value="1"/>
</dbReference>
<dbReference type="STRING" id="65357.A0A024G3Q5"/>
<dbReference type="InterPro" id="IPR008207">
    <property type="entry name" value="Sig_transdc_His_kin_Hpt_dom"/>
</dbReference>
<organism evidence="21 22">
    <name type="scientific">Albugo candida</name>
    <dbReference type="NCBI Taxonomy" id="65357"/>
    <lineage>
        <taxon>Eukaryota</taxon>
        <taxon>Sar</taxon>
        <taxon>Stramenopiles</taxon>
        <taxon>Oomycota</taxon>
        <taxon>Peronosporomycetes</taxon>
        <taxon>Albuginales</taxon>
        <taxon>Albuginaceae</taxon>
        <taxon>Albugo</taxon>
    </lineage>
</organism>
<dbReference type="Gene3D" id="1.20.120.160">
    <property type="entry name" value="HPT domain"/>
    <property type="match status" value="1"/>
</dbReference>
<feature type="domain" description="PAS" evidence="18">
    <location>
        <begin position="810"/>
        <end position="881"/>
    </location>
</feature>
<dbReference type="SUPFAM" id="SSF47226">
    <property type="entry name" value="Histidine-containing phosphotransfer domain, HPT domain"/>
    <property type="match status" value="1"/>
</dbReference>
<evidence type="ECO:0000256" key="3">
    <source>
        <dbReference type="ARBA" id="ARBA00012438"/>
    </source>
</evidence>
<dbReference type="FunFam" id="3.30.450.20:FF:000011">
    <property type="entry name" value="Hybrid signal transduction histidine kinase"/>
    <property type="match status" value="2"/>
</dbReference>
<evidence type="ECO:0000259" key="18">
    <source>
        <dbReference type="PROSITE" id="PS50112"/>
    </source>
</evidence>
<feature type="compositionally biased region" description="Basic residues" evidence="15">
    <location>
        <begin position="170"/>
        <end position="179"/>
    </location>
</feature>
<feature type="modified residue" description="4-aspartylphosphate" evidence="14">
    <location>
        <position position="1400"/>
    </location>
</feature>
<dbReference type="InterPro" id="IPR013767">
    <property type="entry name" value="PAS_fold"/>
</dbReference>
<dbReference type="InterPro" id="IPR000700">
    <property type="entry name" value="PAS-assoc_C"/>
</dbReference>
<dbReference type="Pfam" id="PF00989">
    <property type="entry name" value="PAS"/>
    <property type="match status" value="4"/>
</dbReference>
<keyword evidence="6 14" id="KW-0597">Phosphoprotein</keyword>
<dbReference type="OrthoDB" id="101467at2759"/>
<keyword evidence="5" id="KW-0997">Cell inner membrane</keyword>
<dbReference type="SMART" id="SM00388">
    <property type="entry name" value="HisKA"/>
    <property type="match status" value="1"/>
</dbReference>
<feature type="domain" description="Response regulatory" evidence="17">
    <location>
        <begin position="1349"/>
        <end position="1470"/>
    </location>
</feature>
<dbReference type="PROSITE" id="PS50110">
    <property type="entry name" value="RESPONSE_REGULATORY"/>
    <property type="match status" value="1"/>
</dbReference>
<dbReference type="CDD" id="cd00088">
    <property type="entry name" value="HPT"/>
    <property type="match status" value="1"/>
</dbReference>
<dbReference type="PROSITE" id="PS50894">
    <property type="entry name" value="HPT"/>
    <property type="match status" value="1"/>
</dbReference>
<dbReference type="InterPro" id="IPR001789">
    <property type="entry name" value="Sig_transdc_resp-reg_receiver"/>
</dbReference>
<dbReference type="FunFam" id="3.30.565.10:FF:000010">
    <property type="entry name" value="Sensor histidine kinase RcsC"/>
    <property type="match status" value="1"/>
</dbReference>
<feature type="compositionally biased region" description="Basic and acidic residues" evidence="15">
    <location>
        <begin position="1664"/>
        <end position="1683"/>
    </location>
</feature>
<dbReference type="GO" id="GO:0000155">
    <property type="term" value="F:phosphorelay sensor kinase activity"/>
    <property type="evidence" value="ECO:0007669"/>
    <property type="project" value="InterPro"/>
</dbReference>
<feature type="compositionally biased region" description="Polar residues" evidence="15">
    <location>
        <begin position="180"/>
        <end position="194"/>
    </location>
</feature>
<evidence type="ECO:0000256" key="12">
    <source>
        <dbReference type="ARBA" id="ARBA00023136"/>
    </source>
</evidence>
<name>A0A024G3Q5_9STRA</name>
<dbReference type="CDD" id="cd16922">
    <property type="entry name" value="HATPase_EvgS-ArcB-TorS-like"/>
    <property type="match status" value="1"/>
</dbReference>
<dbReference type="InterPro" id="IPR004358">
    <property type="entry name" value="Sig_transdc_His_kin-like_C"/>
</dbReference>
<comment type="catalytic activity">
    <reaction evidence="1">
        <text>ATP + protein L-histidine = ADP + protein N-phospho-L-histidine.</text>
        <dbReference type="EC" id="2.7.13.3"/>
    </reaction>
</comment>
<dbReference type="Pfam" id="PF02518">
    <property type="entry name" value="HATPase_c"/>
    <property type="match status" value="1"/>
</dbReference>
<evidence type="ECO:0000259" key="19">
    <source>
        <dbReference type="PROSITE" id="PS50113"/>
    </source>
</evidence>
<feature type="domain" description="PAC" evidence="19">
    <location>
        <begin position="764"/>
        <end position="816"/>
    </location>
</feature>
<evidence type="ECO:0000313" key="22">
    <source>
        <dbReference type="Proteomes" id="UP000053237"/>
    </source>
</evidence>
<dbReference type="GO" id="GO:0006355">
    <property type="term" value="P:regulation of DNA-templated transcription"/>
    <property type="evidence" value="ECO:0007669"/>
    <property type="project" value="InterPro"/>
</dbReference>
<evidence type="ECO:0000256" key="2">
    <source>
        <dbReference type="ARBA" id="ARBA00004429"/>
    </source>
</evidence>
<dbReference type="SUPFAM" id="SSF55785">
    <property type="entry name" value="PYP-like sensor domain (PAS domain)"/>
    <property type="match status" value="4"/>
</dbReference>
<sequence length="1987" mass="224011">MLSNLDDQLSIYSAQAKINGKAIKSVYSDSCVHAILNAAMIPAFIIDLSGIIQFWSFRLQSLTGWSKHLVTHQQISKYTMLDEDDVTNYLKIASTKDVQSGVMMHFNQQNAQEGTLRFTLKFISLRESGKLNGICGIVSQESAYGEENIGNLERDSQQVGIPMAQSEPTKKRRFSRRNKASNIAGNSDPQSSSLELRDKETTILKAQYSDFSVYRFANKTFANQEIDPQRFVVERSIMNCQYHLPSHALEDPIIDIFIKQSQRLGNNTSLHDTVDRLVIVVDCHVKTAWKYNIDQIKTLLTEHGFSASNLSKSSTVVAQAFKKIRDDQANKPGAVIALAQHGQSKTQGFALSLDPSVISSTKHVVSVYKALTPMSRYDKRAFVRYHCAWIRLTQGHRRAESDSFILFTDDHMNILAITRSRKIIGISEYSPKELFFKNVRTIDFPIGCRKIKRPFSPHFIANCINKDLAQEEALIVKRCRFKESARRSLFNNNKLDREMVCDRNDAYAAPTSEMDVSDLTEVFPNTSDGADTSPTFTRMNTRYFPHLPNELSQSIRDVVRSRQGISNRAALERDFYRLIDHINAPIFGVDINGQINMWNKKAVEITQYSSREVFGEKLVDNFIAGEYRDGFADVITRALNGDDTSNYVVSLITKSGRFVSVSLNVTARYDRFDERTGVVAIAQGISERITQEHEYSRLIDTANAPIFGVDTYGCVTIWNKKAAEITQYTSSEVLGEKLEKFITDEYKDAVRSVLEKAFDGVETVNFEFPLITKLDRRVDILLNATSRFNEHGRVVGMVGIGQDISDRIAQEHEYSRLIDTANAPIFGVDATMCVNIWNKKAAQITNYSIDEVMGENLVETFISPEYRPIVADVLSKALKGIQTANFEFPLITRPGTRIEILLNATPRMDSNGNIVGVVGIGQDITDRIAQEHEYFHLIDTANAPIFGVDKNGNINEWNQKIEEITGYVKSSVLGLSLVNTFVIPENRMQVRQLLNQALTGVDVGEMELPMTTKQGFYLLLLVNASSKKDMHGNIRGAIGVGQDYTARKYMEEAKVNFLASFSHELRTPLNSILGMLELLKDKRGLDRDSERHVHMAYVSGSLLLNLINDILDLSKIETGHMEITAAPFHMNDLLDYSIEIFQFKARERNILLQQECSDDVPKQVIGDVVRLRQILLNLLSNAIKFTSEGSITVACSVVDEPALPPQFKKLLFQVIDTGVGMDAEDRSRLFCLFSKLERTRPNNPTGSGLGLAICKQLVELMDGAIDVASELNQGSNFYFTVIVRLLDEEQLILHRADDDLYSENIDLVISKAAAYLSEDEQHSNTIKGDCSSSLESISIPVSVVPNQAHILVVEDNEFNWEVVKCYLQEDDHLLQWEANGQQAVQAYAKDNAKFDMIFMDCEMPVMDGYTATRLIRQYEAKYSLPRVPILGLTAYAMSGDRQKCVDAGMDEFIVKPISKVTLRKAVRHWRRAKYLGLDMQSNIFRPISPISGDDLTEMRSAITNSEPYTKSKCDGLRVTTIPSPRLFERSGNALARATLSPSPKYPVAPHVALCDGKKLYRRTEQVSEQSEPGLMPASRHMQQLDLASAISNLEMDNPVPASQYQQGTYSFRSGVNSIFSCGSSTANQSLSLRSSLGDSTFYTTWKTHRDSILSATLPAAFHNTVDRNSNEEEKSGAQNEEMKQMIPSHNQSQRSRSRQNSDRESFFGRARNKVRRQKSHRHMSSENNPTLWSHPPVPSKEKHRGSAEREKMIPFESINDILLQHDQRDTQSCDRARHQLQTHNPDDRVGRQQDALSPLSHRKEVPRLPESEKSVHIFLDSPASTSIDPLDITIPEGDPINYALGVEQCGGHEDLFVNLLEKFWVNCDQIMSRIELSYHSRDFSLIQRDAHTLKGSSAYVAALRISTVAFRLQVACEHAYKATQTSLPTCEYVYIIVDKTYELLRKEHRLLCGYFRRNFAFAAAPTLTGQLDTCLEQRTDEKPCALM</sequence>
<dbReference type="InterPro" id="IPR011006">
    <property type="entry name" value="CheY-like_superfamily"/>
</dbReference>
<dbReference type="NCBIfam" id="TIGR00229">
    <property type="entry name" value="sensory_box"/>
    <property type="match status" value="4"/>
</dbReference>
<feature type="region of interest" description="Disordered" evidence="15">
    <location>
        <begin position="1780"/>
        <end position="1807"/>
    </location>
</feature>
<reference evidence="21 22" key="1">
    <citation type="submission" date="2012-05" db="EMBL/GenBank/DDBJ databases">
        <title>Recombination and specialization in a pathogen metapopulation.</title>
        <authorList>
            <person name="Gardiner A."/>
            <person name="Kemen E."/>
            <person name="Schultz-Larsen T."/>
            <person name="MacLean D."/>
            <person name="Van Oosterhout C."/>
            <person name="Jones J.D.G."/>
        </authorList>
    </citation>
    <scope>NUCLEOTIDE SEQUENCE [LARGE SCALE GENOMIC DNA]</scope>
    <source>
        <strain evidence="21 22">Ac Nc2</strain>
    </source>
</reference>
<feature type="domain" description="PAS" evidence="18">
    <location>
        <begin position="571"/>
        <end position="642"/>
    </location>
</feature>
<dbReference type="PANTHER" id="PTHR43047:SF72">
    <property type="entry name" value="OSMOSENSING HISTIDINE PROTEIN KINASE SLN1"/>
    <property type="match status" value="1"/>
</dbReference>
<feature type="domain" description="HPt" evidence="20">
    <location>
        <begin position="1852"/>
        <end position="1954"/>
    </location>
</feature>
<dbReference type="Gene3D" id="1.10.287.130">
    <property type="match status" value="1"/>
</dbReference>
<dbReference type="SMART" id="SM00091">
    <property type="entry name" value="PAS"/>
    <property type="match status" value="5"/>
</dbReference>
<feature type="region of interest" description="Disordered" evidence="15">
    <location>
        <begin position="1663"/>
        <end position="1749"/>
    </location>
</feature>
<feature type="domain" description="PAS" evidence="18">
    <location>
        <begin position="930"/>
        <end position="1001"/>
    </location>
</feature>
<evidence type="ECO:0000259" key="16">
    <source>
        <dbReference type="PROSITE" id="PS50109"/>
    </source>
</evidence>
<dbReference type="SMART" id="SM00086">
    <property type="entry name" value="PAC"/>
    <property type="match status" value="4"/>
</dbReference>
<dbReference type="SUPFAM" id="SSF55874">
    <property type="entry name" value="ATPase domain of HSP90 chaperone/DNA topoisomerase II/histidine kinase"/>
    <property type="match status" value="1"/>
</dbReference>
<evidence type="ECO:0000256" key="9">
    <source>
        <dbReference type="ARBA" id="ARBA00022777"/>
    </source>
</evidence>
<protein>
    <recommendedName>
        <fullName evidence="3">histidine kinase</fullName>
        <ecNumber evidence="3">2.7.13.3</ecNumber>
    </recommendedName>
</protein>
<dbReference type="InterPro" id="IPR036641">
    <property type="entry name" value="HPT_dom_sf"/>
</dbReference>
<dbReference type="SMART" id="SM00387">
    <property type="entry name" value="HATPase_c"/>
    <property type="match status" value="1"/>
</dbReference>
<dbReference type="InterPro" id="IPR000014">
    <property type="entry name" value="PAS"/>
</dbReference>
<dbReference type="InterPro" id="IPR035965">
    <property type="entry name" value="PAS-like_dom_sf"/>
</dbReference>
<feature type="domain" description="PAC" evidence="19">
    <location>
        <begin position="1004"/>
        <end position="1056"/>
    </location>
</feature>
<dbReference type="InterPro" id="IPR003594">
    <property type="entry name" value="HATPase_dom"/>
</dbReference>
<dbReference type="CDD" id="cd00082">
    <property type="entry name" value="HisKA"/>
    <property type="match status" value="1"/>
</dbReference>
<keyword evidence="8" id="KW-0812">Transmembrane</keyword>
<dbReference type="Proteomes" id="UP000053237">
    <property type="component" value="Unassembled WGS sequence"/>
</dbReference>
<keyword evidence="10" id="KW-0547">Nucleotide-binding</keyword>
<gene>
    <name evidence="21" type="ORF">BN9_017080</name>
</gene>
<dbReference type="InterPro" id="IPR003661">
    <property type="entry name" value="HisK_dim/P_dom"/>
</dbReference>
<dbReference type="Gene3D" id="3.40.50.2300">
    <property type="match status" value="1"/>
</dbReference>
<evidence type="ECO:0000256" key="8">
    <source>
        <dbReference type="ARBA" id="ARBA00022692"/>
    </source>
</evidence>
<keyword evidence="9" id="KW-0418">Kinase</keyword>
<accession>A0A024G3Q5</accession>
<evidence type="ECO:0000256" key="15">
    <source>
        <dbReference type="SAM" id="MobiDB-lite"/>
    </source>
</evidence>
<evidence type="ECO:0000256" key="11">
    <source>
        <dbReference type="ARBA" id="ARBA00022989"/>
    </source>
</evidence>